<accession>A0AAP0BCS3</accession>
<feature type="domain" description="LIM zinc-binding" evidence="5">
    <location>
        <begin position="8"/>
        <end position="55"/>
    </location>
</feature>
<keyword evidence="7" id="KW-1185">Reference proteome</keyword>
<dbReference type="InterPro" id="IPR001781">
    <property type="entry name" value="Znf_LIM"/>
</dbReference>
<evidence type="ECO:0000256" key="4">
    <source>
        <dbReference type="PROSITE-ProRule" id="PRU00125"/>
    </source>
</evidence>
<reference evidence="6 7" key="1">
    <citation type="journal article" date="2022" name="Nat. Plants">
        <title>Genomes of leafy and leafless Platanthera orchids illuminate the evolution of mycoheterotrophy.</title>
        <authorList>
            <person name="Li M.H."/>
            <person name="Liu K.W."/>
            <person name="Li Z."/>
            <person name="Lu H.C."/>
            <person name="Ye Q.L."/>
            <person name="Zhang D."/>
            <person name="Wang J.Y."/>
            <person name="Li Y.F."/>
            <person name="Zhong Z.M."/>
            <person name="Liu X."/>
            <person name="Yu X."/>
            <person name="Liu D.K."/>
            <person name="Tu X.D."/>
            <person name="Liu B."/>
            <person name="Hao Y."/>
            <person name="Liao X.Y."/>
            <person name="Jiang Y.T."/>
            <person name="Sun W.H."/>
            <person name="Chen J."/>
            <person name="Chen Y.Q."/>
            <person name="Ai Y."/>
            <person name="Zhai J.W."/>
            <person name="Wu S.S."/>
            <person name="Zhou Z."/>
            <person name="Hsiao Y.Y."/>
            <person name="Wu W.L."/>
            <person name="Chen Y.Y."/>
            <person name="Lin Y.F."/>
            <person name="Hsu J.L."/>
            <person name="Li C.Y."/>
            <person name="Wang Z.W."/>
            <person name="Zhao X."/>
            <person name="Zhong W.Y."/>
            <person name="Ma X.K."/>
            <person name="Ma L."/>
            <person name="Huang J."/>
            <person name="Chen G.Z."/>
            <person name="Huang M.Z."/>
            <person name="Huang L."/>
            <person name="Peng D.H."/>
            <person name="Luo Y.B."/>
            <person name="Zou S.Q."/>
            <person name="Chen S.P."/>
            <person name="Lan S."/>
            <person name="Tsai W.C."/>
            <person name="Van de Peer Y."/>
            <person name="Liu Z.J."/>
        </authorList>
    </citation>
    <scope>NUCLEOTIDE SEQUENCE [LARGE SCALE GENOMIC DNA]</scope>
    <source>
        <strain evidence="6">Lor287</strain>
    </source>
</reference>
<dbReference type="GO" id="GO:0051017">
    <property type="term" value="P:actin filament bundle assembly"/>
    <property type="evidence" value="ECO:0007669"/>
    <property type="project" value="UniProtKB-ARBA"/>
</dbReference>
<evidence type="ECO:0000313" key="7">
    <source>
        <dbReference type="Proteomes" id="UP001418222"/>
    </source>
</evidence>
<evidence type="ECO:0000256" key="1">
    <source>
        <dbReference type="ARBA" id="ARBA00022723"/>
    </source>
</evidence>
<evidence type="ECO:0000313" key="6">
    <source>
        <dbReference type="EMBL" id="KAK8934737.1"/>
    </source>
</evidence>
<dbReference type="Pfam" id="PF00412">
    <property type="entry name" value="LIM"/>
    <property type="match status" value="1"/>
</dbReference>
<dbReference type="GO" id="GO:0051015">
    <property type="term" value="F:actin filament binding"/>
    <property type="evidence" value="ECO:0007669"/>
    <property type="project" value="UniProtKB-ARBA"/>
</dbReference>
<evidence type="ECO:0000256" key="2">
    <source>
        <dbReference type="ARBA" id="ARBA00022833"/>
    </source>
</evidence>
<proteinExistence type="predicted"/>
<dbReference type="GO" id="GO:0046872">
    <property type="term" value="F:metal ion binding"/>
    <property type="evidence" value="ECO:0007669"/>
    <property type="project" value="UniProtKB-KW"/>
</dbReference>
<protein>
    <recommendedName>
        <fullName evidence="5">LIM zinc-binding domain-containing protein</fullName>
    </recommendedName>
</protein>
<dbReference type="Gene3D" id="2.10.110.10">
    <property type="entry name" value="Cysteine Rich Protein"/>
    <property type="match status" value="1"/>
</dbReference>
<dbReference type="Proteomes" id="UP001418222">
    <property type="component" value="Unassembled WGS sequence"/>
</dbReference>
<keyword evidence="2 4" id="KW-0862">Zinc</keyword>
<dbReference type="SUPFAM" id="SSF57716">
    <property type="entry name" value="Glucocorticoid receptor-like (DNA-binding domain)"/>
    <property type="match status" value="1"/>
</dbReference>
<comment type="caution">
    <text evidence="6">The sequence shown here is derived from an EMBL/GenBank/DDBJ whole genome shotgun (WGS) entry which is preliminary data.</text>
</comment>
<dbReference type="EMBL" id="JBBWWQ010000012">
    <property type="protein sequence ID" value="KAK8934737.1"/>
    <property type="molecule type" value="Genomic_DNA"/>
</dbReference>
<name>A0AAP0BCS3_9ASPA</name>
<dbReference type="PROSITE" id="PS50023">
    <property type="entry name" value="LIM_DOMAIN_2"/>
    <property type="match status" value="1"/>
</dbReference>
<sequence length="55" mass="6267">MSFSGTRDNCKACEKTVHFIDVLMVDGVSYHKTCFKCSHCRGTLSASLLHRPFWD</sequence>
<dbReference type="PANTHER" id="PTHR24206">
    <property type="entry name" value="OS06G0237300 PROTEIN"/>
    <property type="match status" value="1"/>
</dbReference>
<organism evidence="6 7">
    <name type="scientific">Platanthera zijinensis</name>
    <dbReference type="NCBI Taxonomy" id="2320716"/>
    <lineage>
        <taxon>Eukaryota</taxon>
        <taxon>Viridiplantae</taxon>
        <taxon>Streptophyta</taxon>
        <taxon>Embryophyta</taxon>
        <taxon>Tracheophyta</taxon>
        <taxon>Spermatophyta</taxon>
        <taxon>Magnoliopsida</taxon>
        <taxon>Liliopsida</taxon>
        <taxon>Asparagales</taxon>
        <taxon>Orchidaceae</taxon>
        <taxon>Orchidoideae</taxon>
        <taxon>Orchideae</taxon>
        <taxon>Orchidinae</taxon>
        <taxon>Platanthera</taxon>
    </lineage>
</organism>
<gene>
    <name evidence="6" type="ORF">KSP39_PZI015055</name>
</gene>
<keyword evidence="3 4" id="KW-0440">LIM domain</keyword>
<dbReference type="AlphaFoldDB" id="A0AAP0BCS3"/>
<dbReference type="PROSITE" id="PS00478">
    <property type="entry name" value="LIM_DOMAIN_1"/>
    <property type="match status" value="1"/>
</dbReference>
<evidence type="ECO:0000256" key="3">
    <source>
        <dbReference type="ARBA" id="ARBA00023038"/>
    </source>
</evidence>
<evidence type="ECO:0000259" key="5">
    <source>
        <dbReference type="PROSITE" id="PS50023"/>
    </source>
</evidence>
<keyword evidence="1 4" id="KW-0479">Metal-binding</keyword>